<dbReference type="GO" id="GO:0005886">
    <property type="term" value="C:plasma membrane"/>
    <property type="evidence" value="ECO:0007669"/>
    <property type="project" value="UniProtKB-SubCell"/>
</dbReference>
<evidence type="ECO:0000256" key="4">
    <source>
        <dbReference type="ARBA" id="ARBA00022692"/>
    </source>
</evidence>
<comment type="similarity">
    <text evidence="2 7">Belongs to the ExbD/TolR family.</text>
</comment>
<evidence type="ECO:0000256" key="7">
    <source>
        <dbReference type="RuleBase" id="RU003879"/>
    </source>
</evidence>
<keyword evidence="5 8" id="KW-1133">Transmembrane helix</keyword>
<keyword evidence="6 8" id="KW-0472">Membrane</keyword>
<evidence type="ECO:0000256" key="8">
    <source>
        <dbReference type="SAM" id="Phobius"/>
    </source>
</evidence>
<keyword evidence="10" id="KW-1185">Reference proteome</keyword>
<gene>
    <name evidence="9" type="ORF">SIL87_09210</name>
</gene>
<organism evidence="9 10">
    <name type="scientific">Acidiphilium acidophilum</name>
    <name type="common">Thiobacillus acidophilus</name>
    <dbReference type="NCBI Taxonomy" id="76588"/>
    <lineage>
        <taxon>Bacteria</taxon>
        <taxon>Pseudomonadati</taxon>
        <taxon>Pseudomonadota</taxon>
        <taxon>Alphaproteobacteria</taxon>
        <taxon>Acetobacterales</taxon>
        <taxon>Acidocellaceae</taxon>
        <taxon>Acidiphilium</taxon>
    </lineage>
</organism>
<evidence type="ECO:0000256" key="2">
    <source>
        <dbReference type="ARBA" id="ARBA00005811"/>
    </source>
</evidence>
<accession>A0AAW9DPK9</accession>
<dbReference type="AlphaFoldDB" id="A0AAW9DPK9"/>
<sequence>MRHRRHPQERSRPRLEIVPMIDIMMFLLVFFVMIVLKMIPDSGVKLQLPGASTANELKPTQIVIMIDPNGGLHVKNQSITRAGLTTYLTGLYDTKKKIDVIIAGDKSVKYERIMQVMNSVRKSGITDVGLATKH</sequence>
<proteinExistence type="inferred from homology"/>
<evidence type="ECO:0000256" key="1">
    <source>
        <dbReference type="ARBA" id="ARBA00004162"/>
    </source>
</evidence>
<dbReference type="EMBL" id="JAWXYB010000018">
    <property type="protein sequence ID" value="MDX5930940.1"/>
    <property type="molecule type" value="Genomic_DNA"/>
</dbReference>
<dbReference type="GO" id="GO:0015031">
    <property type="term" value="P:protein transport"/>
    <property type="evidence" value="ECO:0007669"/>
    <property type="project" value="UniProtKB-KW"/>
</dbReference>
<evidence type="ECO:0000313" key="9">
    <source>
        <dbReference type="EMBL" id="MDX5930940.1"/>
    </source>
</evidence>
<keyword evidence="7" id="KW-0813">Transport</keyword>
<dbReference type="Proteomes" id="UP001279553">
    <property type="component" value="Unassembled WGS sequence"/>
</dbReference>
<evidence type="ECO:0000256" key="6">
    <source>
        <dbReference type="ARBA" id="ARBA00023136"/>
    </source>
</evidence>
<evidence type="ECO:0000313" key="10">
    <source>
        <dbReference type="Proteomes" id="UP001279553"/>
    </source>
</evidence>
<dbReference type="GO" id="GO:0022857">
    <property type="term" value="F:transmembrane transporter activity"/>
    <property type="evidence" value="ECO:0007669"/>
    <property type="project" value="InterPro"/>
</dbReference>
<protein>
    <submittedName>
        <fullName evidence="9">Biopolymer transporter ExbD</fullName>
    </submittedName>
</protein>
<evidence type="ECO:0000256" key="3">
    <source>
        <dbReference type="ARBA" id="ARBA00022475"/>
    </source>
</evidence>
<dbReference type="Gene3D" id="3.30.420.270">
    <property type="match status" value="1"/>
</dbReference>
<dbReference type="RefSeq" id="WP_319613863.1">
    <property type="nucleotide sequence ID" value="NZ_JAWXYB010000018.1"/>
</dbReference>
<comment type="subcellular location">
    <subcellularLocation>
        <location evidence="1">Cell membrane</location>
        <topology evidence="1">Single-pass membrane protein</topology>
    </subcellularLocation>
    <subcellularLocation>
        <location evidence="7">Cell membrane</location>
        <topology evidence="7">Single-pass type II membrane protein</topology>
    </subcellularLocation>
</comment>
<keyword evidence="7" id="KW-0653">Protein transport</keyword>
<reference evidence="9 10" key="1">
    <citation type="submission" date="2023-11" db="EMBL/GenBank/DDBJ databases">
        <title>MicrobeMod: A computational toolkit for identifying prokaryotic methylation and restriction-modification with nanopore sequencing.</title>
        <authorList>
            <person name="Crits-Christoph A."/>
            <person name="Kang S.C."/>
            <person name="Lee H."/>
            <person name="Ostrov N."/>
        </authorList>
    </citation>
    <scope>NUCLEOTIDE SEQUENCE [LARGE SCALE GENOMIC DNA]</scope>
    <source>
        <strain evidence="9 10">DSMZ 700</strain>
    </source>
</reference>
<evidence type="ECO:0000256" key="5">
    <source>
        <dbReference type="ARBA" id="ARBA00022989"/>
    </source>
</evidence>
<keyword evidence="3" id="KW-1003">Cell membrane</keyword>
<keyword evidence="4 7" id="KW-0812">Transmembrane</keyword>
<dbReference type="InterPro" id="IPR003400">
    <property type="entry name" value="ExbD"/>
</dbReference>
<dbReference type="PANTHER" id="PTHR30558">
    <property type="entry name" value="EXBD MEMBRANE COMPONENT OF PMF-DRIVEN MACROMOLECULE IMPORT SYSTEM"/>
    <property type="match status" value="1"/>
</dbReference>
<comment type="caution">
    <text evidence="9">The sequence shown here is derived from an EMBL/GenBank/DDBJ whole genome shotgun (WGS) entry which is preliminary data.</text>
</comment>
<feature type="transmembrane region" description="Helical" evidence="8">
    <location>
        <begin position="21"/>
        <end position="39"/>
    </location>
</feature>
<name>A0AAW9DPK9_ACIAO</name>
<dbReference type="Pfam" id="PF02472">
    <property type="entry name" value="ExbD"/>
    <property type="match status" value="1"/>
</dbReference>